<dbReference type="Gene3D" id="3.10.180.10">
    <property type="entry name" value="2,3-Dihydroxybiphenyl 1,2-Dioxygenase, domain 1"/>
    <property type="match status" value="1"/>
</dbReference>
<dbReference type="RefSeq" id="XP_073563785.1">
    <property type="nucleotide sequence ID" value="XM_073697554.1"/>
</dbReference>
<evidence type="ECO:0008006" key="3">
    <source>
        <dbReference type="Google" id="ProtNLM"/>
    </source>
</evidence>
<evidence type="ECO:0000313" key="1">
    <source>
        <dbReference type="EMBL" id="TFB07584.1"/>
    </source>
</evidence>
<keyword evidence="2" id="KW-1185">Reference proteome</keyword>
<dbReference type="Proteomes" id="UP001642720">
    <property type="component" value="Unassembled WGS sequence"/>
</dbReference>
<dbReference type="InterPro" id="IPR029068">
    <property type="entry name" value="Glyas_Bleomycin-R_OHBP_Dase"/>
</dbReference>
<dbReference type="PANTHER" id="PTHR35006">
    <property type="entry name" value="GLYOXALASE FAMILY PROTEIN (AFU_ORTHOLOGUE AFUA_5G14830)"/>
    <property type="match status" value="1"/>
</dbReference>
<accession>A0ABY2HGM2</accession>
<sequence length="197" mass="21963">MQFRTQPLGRAASYAAVSAFAKAEMREEVLRGYIYPSRNRFNEQFKERAKDTPLFNNQLRSRNLQAQLNMIDHTIIAVPEDKFKECLNLYVKAFRASWIPDEFGEYTAGRGSKLDSSIEDYTLADLWVKGVKEGVTKTHLALRAKDRAAVDAFHAAALLAGGKDNGAPGLRAYHASYYAAFVTDAAGNNIEVVCHNP</sequence>
<dbReference type="EMBL" id="PPTA01000001">
    <property type="protein sequence ID" value="TFB07584.1"/>
    <property type="molecule type" value="Genomic_DNA"/>
</dbReference>
<reference evidence="1 2" key="1">
    <citation type="submission" date="2018-01" db="EMBL/GenBank/DDBJ databases">
        <title>Genome characterization of the sugarcane-associated fungus Trichoderma ghanense CCMA-1212 and their application in lignocelulose bioconversion.</title>
        <authorList>
            <person name="Steindorff A.S."/>
            <person name="Mendes T.D."/>
            <person name="Vilela E.S.D."/>
            <person name="Rodrigues D.S."/>
            <person name="Formighieri E.F."/>
            <person name="Melo I.S."/>
            <person name="Favaro L.C.L."/>
        </authorList>
    </citation>
    <scope>NUCLEOTIDE SEQUENCE [LARGE SCALE GENOMIC DNA]</scope>
    <source>
        <strain evidence="1 2">CCMA-1212</strain>
    </source>
</reference>
<dbReference type="PANTHER" id="PTHR35006:SF2">
    <property type="entry name" value="GLYOXALASE FAMILY PROTEIN (AFU_ORTHOLOGUE AFUA_5G14830)"/>
    <property type="match status" value="1"/>
</dbReference>
<organism evidence="1 2">
    <name type="scientific">Trichoderma ghanense</name>
    <dbReference type="NCBI Taxonomy" id="65468"/>
    <lineage>
        <taxon>Eukaryota</taxon>
        <taxon>Fungi</taxon>
        <taxon>Dikarya</taxon>
        <taxon>Ascomycota</taxon>
        <taxon>Pezizomycotina</taxon>
        <taxon>Sordariomycetes</taxon>
        <taxon>Hypocreomycetidae</taxon>
        <taxon>Hypocreales</taxon>
        <taxon>Hypocreaceae</taxon>
        <taxon>Trichoderma</taxon>
    </lineage>
</organism>
<name>A0ABY2HGM2_9HYPO</name>
<evidence type="ECO:0000313" key="2">
    <source>
        <dbReference type="Proteomes" id="UP001642720"/>
    </source>
</evidence>
<protein>
    <recommendedName>
        <fullName evidence="3">VOC domain-containing protein</fullName>
    </recommendedName>
</protein>
<gene>
    <name evidence="1" type="ORF">CCMA1212_000069</name>
</gene>
<dbReference type="SUPFAM" id="SSF54593">
    <property type="entry name" value="Glyoxalase/Bleomycin resistance protein/Dihydroxybiphenyl dioxygenase"/>
    <property type="match status" value="1"/>
</dbReference>
<proteinExistence type="predicted"/>
<dbReference type="GeneID" id="300572004"/>
<comment type="caution">
    <text evidence="1">The sequence shown here is derived from an EMBL/GenBank/DDBJ whole genome shotgun (WGS) entry which is preliminary data.</text>
</comment>